<sequence>MSTAVEPQSTVVNLRKLCASFAKPHLGRAVWQLINTLLPFAAIWALMAWSVVAQWGYGWTLLLALPAAGLYVRTFIIQHDCGHGSFFANQRANDLVGRCLGLVTLFPYGYWKKTHAVHHGTSGNLDRREMGDIETLTVSEYQSRGWFGRLCYRFYRSTPVLLGIGPMYQFVIKHRFPFDLPFSWKKEWASVLLNNAMLLLVGGALGFAIGWHTVLLVHLPIVLIAGALGVWLFYVQHTFETAYWTRKEDWDSNQAAVAGSSFYDLPKVMHWFTGNIGYHHIHHLASRIPNYRLREAYESSPLLQAAPKLTIWSSLKCAGLKLWDEEKQRMVGFPKRVRA</sequence>
<accession>A0ABW2YPW1</accession>
<comment type="caution">
    <text evidence="3">The sequence shown here is derived from an EMBL/GenBank/DDBJ whole genome shotgun (WGS) entry which is preliminary data.</text>
</comment>
<dbReference type="GO" id="GO:0016491">
    <property type="term" value="F:oxidoreductase activity"/>
    <property type="evidence" value="ECO:0007669"/>
    <property type="project" value="UniProtKB-KW"/>
</dbReference>
<dbReference type="EMBL" id="JBHTIH010000008">
    <property type="protein sequence ID" value="MFD0740487.1"/>
    <property type="molecule type" value="Genomic_DNA"/>
</dbReference>
<dbReference type="Proteomes" id="UP001597090">
    <property type="component" value="Unassembled WGS sequence"/>
</dbReference>
<evidence type="ECO:0000313" key="4">
    <source>
        <dbReference type="Proteomes" id="UP001597090"/>
    </source>
</evidence>
<keyword evidence="3" id="KW-0560">Oxidoreductase</keyword>
<feature type="transmembrane region" description="Helical" evidence="1">
    <location>
        <begin position="57"/>
        <end position="76"/>
    </location>
</feature>
<proteinExistence type="predicted"/>
<keyword evidence="1" id="KW-1133">Transmembrane helix</keyword>
<dbReference type="EC" id="1.14.19.-" evidence="3"/>
<dbReference type="InterPro" id="IPR005804">
    <property type="entry name" value="FA_desaturase_dom"/>
</dbReference>
<keyword evidence="4" id="KW-1185">Reference proteome</keyword>
<dbReference type="Pfam" id="PF00487">
    <property type="entry name" value="FA_desaturase"/>
    <property type="match status" value="1"/>
</dbReference>
<feature type="transmembrane region" description="Helical" evidence="1">
    <location>
        <begin position="30"/>
        <end position="51"/>
    </location>
</feature>
<dbReference type="InterPro" id="IPR012171">
    <property type="entry name" value="Fatty_acid_desaturase"/>
</dbReference>
<reference evidence="4" key="1">
    <citation type="journal article" date="2019" name="Int. J. Syst. Evol. Microbiol.">
        <title>The Global Catalogue of Microorganisms (GCM) 10K type strain sequencing project: providing services to taxonomists for standard genome sequencing and annotation.</title>
        <authorList>
            <consortium name="The Broad Institute Genomics Platform"/>
            <consortium name="The Broad Institute Genome Sequencing Center for Infectious Disease"/>
            <person name="Wu L."/>
            <person name="Ma J."/>
        </authorList>
    </citation>
    <scope>NUCLEOTIDE SEQUENCE [LARGE SCALE GENOMIC DNA]</scope>
    <source>
        <strain evidence="4">CCUG 55491</strain>
    </source>
</reference>
<keyword evidence="1" id="KW-0812">Transmembrane</keyword>
<evidence type="ECO:0000259" key="2">
    <source>
        <dbReference type="Pfam" id="PF00487"/>
    </source>
</evidence>
<dbReference type="PANTHER" id="PTHR19353:SF73">
    <property type="entry name" value="FATTY ACID DESATURASE"/>
    <property type="match status" value="1"/>
</dbReference>
<feature type="transmembrane region" description="Helical" evidence="1">
    <location>
        <begin position="215"/>
        <end position="235"/>
    </location>
</feature>
<gene>
    <name evidence="3" type="ORF">ACFQZQ_14480</name>
</gene>
<name>A0ABW2YPW1_9GAMM</name>
<dbReference type="CDD" id="cd03507">
    <property type="entry name" value="Delta12-FADS-like"/>
    <property type="match status" value="1"/>
</dbReference>
<keyword evidence="1" id="KW-0472">Membrane</keyword>
<organism evidence="3 4">
    <name type="scientific">Lysobacter koreensis</name>
    <dbReference type="NCBI Taxonomy" id="266122"/>
    <lineage>
        <taxon>Bacteria</taxon>
        <taxon>Pseudomonadati</taxon>
        <taxon>Pseudomonadota</taxon>
        <taxon>Gammaproteobacteria</taxon>
        <taxon>Lysobacterales</taxon>
        <taxon>Lysobacteraceae</taxon>
        <taxon>Lysobacter</taxon>
    </lineage>
</organism>
<feature type="domain" description="Fatty acid desaturase" evidence="2">
    <location>
        <begin position="59"/>
        <end position="298"/>
    </location>
</feature>
<protein>
    <submittedName>
        <fullName evidence="3">Fatty acid desaturase</fullName>
        <ecNumber evidence="3">1.14.19.-</ecNumber>
    </submittedName>
</protein>
<evidence type="ECO:0000313" key="3">
    <source>
        <dbReference type="EMBL" id="MFD0740487.1"/>
    </source>
</evidence>
<dbReference type="PANTHER" id="PTHR19353">
    <property type="entry name" value="FATTY ACID DESATURASE 2"/>
    <property type="match status" value="1"/>
</dbReference>
<dbReference type="RefSeq" id="WP_386813631.1">
    <property type="nucleotide sequence ID" value="NZ_JBHTIH010000008.1"/>
</dbReference>
<feature type="transmembrane region" description="Helical" evidence="1">
    <location>
        <begin position="191"/>
        <end position="209"/>
    </location>
</feature>
<evidence type="ECO:0000256" key="1">
    <source>
        <dbReference type="SAM" id="Phobius"/>
    </source>
</evidence>